<protein>
    <recommendedName>
        <fullName evidence="1">Antitoxin SocA-like Panacea domain-containing protein</fullName>
    </recommendedName>
</protein>
<keyword evidence="3" id="KW-1185">Reference proteome</keyword>
<gene>
    <name evidence="2" type="ORF">PN36_35010</name>
</gene>
<dbReference type="InterPro" id="IPR025272">
    <property type="entry name" value="SocA_Panacea"/>
</dbReference>
<dbReference type="AlphaFoldDB" id="A0A4E0QUU5"/>
<dbReference type="Proteomes" id="UP000030428">
    <property type="component" value="Unassembled WGS sequence"/>
</dbReference>
<evidence type="ECO:0000313" key="2">
    <source>
        <dbReference type="EMBL" id="TGN99702.1"/>
    </source>
</evidence>
<dbReference type="EMBL" id="JSZA02000408">
    <property type="protein sequence ID" value="TGN99702.1"/>
    <property type="molecule type" value="Genomic_DNA"/>
</dbReference>
<accession>A0A4E0QUU5</accession>
<dbReference type="Pfam" id="PF13274">
    <property type="entry name" value="SocA_Panacea"/>
    <property type="match status" value="1"/>
</dbReference>
<reference evidence="2 3" key="1">
    <citation type="journal article" date="2016" name="Front. Microbiol.">
        <title>Single-Cell (Meta-)Genomics of a Dimorphic Candidatus Thiomargarita nelsonii Reveals Genomic Plasticity.</title>
        <authorList>
            <person name="Flood B.E."/>
            <person name="Fliss P."/>
            <person name="Jones D.S."/>
            <person name="Dick G.J."/>
            <person name="Jain S."/>
            <person name="Kaster A.K."/>
            <person name="Winkel M."/>
            <person name="Mussmann M."/>
            <person name="Bailey J."/>
        </authorList>
    </citation>
    <scope>NUCLEOTIDE SEQUENCE [LARGE SCALE GENOMIC DNA]</scope>
    <source>
        <strain evidence="2">Hydrate Ridge</strain>
    </source>
</reference>
<sequence>MDILKLAYHIINEKNLPYLNHLKLQKLLYYIQSWHLVFRGQPLFEDYFEAWVHGPVARKVYAYIKTYVSANRWSKLKPDPEMGDNVQDTLDPEQMEIIEDVLQEYGDKTSYHLECLTHREKPWLEARGRLSETESCTNCIDNKTMLKYYTSLLDA</sequence>
<name>A0A4E0QUU5_9GAMM</name>
<feature type="domain" description="Antitoxin SocA-like Panacea" evidence="1">
    <location>
        <begin position="24"/>
        <end position="123"/>
    </location>
</feature>
<evidence type="ECO:0000259" key="1">
    <source>
        <dbReference type="Pfam" id="PF13274"/>
    </source>
</evidence>
<comment type="caution">
    <text evidence="2">The sequence shown here is derived from an EMBL/GenBank/DDBJ whole genome shotgun (WGS) entry which is preliminary data.</text>
</comment>
<proteinExistence type="predicted"/>
<evidence type="ECO:0000313" key="3">
    <source>
        <dbReference type="Proteomes" id="UP000030428"/>
    </source>
</evidence>
<organism evidence="2 3">
    <name type="scientific">Candidatus Thiomargarita nelsonii</name>
    <dbReference type="NCBI Taxonomy" id="1003181"/>
    <lineage>
        <taxon>Bacteria</taxon>
        <taxon>Pseudomonadati</taxon>
        <taxon>Pseudomonadota</taxon>
        <taxon>Gammaproteobacteria</taxon>
        <taxon>Thiotrichales</taxon>
        <taxon>Thiotrichaceae</taxon>
        <taxon>Thiomargarita</taxon>
    </lineage>
</organism>